<reference evidence="5" key="1">
    <citation type="submission" date="2016-03" db="EMBL/GenBank/DDBJ databases">
        <title>Draft genome sequence of Paenibacillus glacialis DSM 22343.</title>
        <authorList>
            <person name="Shin S.-K."/>
            <person name="Yi H."/>
        </authorList>
    </citation>
    <scope>NUCLEOTIDE SEQUENCE [LARGE SCALE GENOMIC DNA]</scope>
    <source>
        <strain evidence="5">NBRC 105008</strain>
    </source>
</reference>
<dbReference type="Proteomes" id="UP000321579">
    <property type="component" value="Unassembled WGS sequence"/>
</dbReference>
<comment type="caution">
    <text evidence="3">The sequence shown here is derived from an EMBL/GenBank/DDBJ whole genome shotgun (WGS) entry which is preliminary data.</text>
</comment>
<proteinExistence type="predicted"/>
<dbReference type="AlphaFoldDB" id="A0A1B9DFY9"/>
<accession>A0A1B9DFY9</accession>
<reference evidence="4 6" key="3">
    <citation type="submission" date="2016-10" db="EMBL/GenBank/DDBJ databases">
        <authorList>
            <person name="Varghese N."/>
            <person name="Submissions S."/>
        </authorList>
    </citation>
    <scope>NUCLEOTIDE SEQUENCE [LARGE SCALE GENOMIC DNA]</scope>
    <source>
        <strain evidence="4 6">Gm-149</strain>
    </source>
</reference>
<dbReference type="InterPro" id="IPR019861">
    <property type="entry name" value="PorP/SprF_Bacteroidetes"/>
</dbReference>
<organism evidence="3 5">
    <name type="scientific">Flavobacterium glycines</name>
    <dbReference type="NCBI Taxonomy" id="551990"/>
    <lineage>
        <taxon>Bacteria</taxon>
        <taxon>Pseudomonadati</taxon>
        <taxon>Bacteroidota</taxon>
        <taxon>Flavobacteriia</taxon>
        <taxon>Flavobacteriales</taxon>
        <taxon>Flavobacteriaceae</taxon>
        <taxon>Flavobacterium</taxon>
    </lineage>
</organism>
<feature type="chain" id="PRO_5044556002" evidence="1">
    <location>
        <begin position="21"/>
        <end position="334"/>
    </location>
</feature>
<dbReference type="Proteomes" id="UP000182367">
    <property type="component" value="Unassembled WGS sequence"/>
</dbReference>
<dbReference type="EMBL" id="LVEO01000030">
    <property type="protein sequence ID" value="OCB68612.1"/>
    <property type="molecule type" value="Genomic_DNA"/>
</dbReference>
<keyword evidence="1" id="KW-0732">Signal</keyword>
<name>A0A1B9DFY9_9FLAO</name>
<dbReference type="EMBL" id="FNEO01000005">
    <property type="protein sequence ID" value="SDJ61737.1"/>
    <property type="molecule type" value="Genomic_DNA"/>
</dbReference>
<dbReference type="EMBL" id="BJVF01000004">
    <property type="protein sequence ID" value="GEL11533.1"/>
    <property type="molecule type" value="Genomic_DNA"/>
</dbReference>
<dbReference type="OrthoDB" id="1186563at2"/>
<feature type="signal peptide" evidence="1">
    <location>
        <begin position="1"/>
        <end position="20"/>
    </location>
</feature>
<reference evidence="3" key="2">
    <citation type="submission" date="2016-03" db="EMBL/GenBank/DDBJ databases">
        <authorList>
            <person name="Ploux O."/>
        </authorList>
    </citation>
    <scope>NUCLEOTIDE SEQUENCE</scope>
    <source>
        <strain evidence="3">NBRC 105008</strain>
    </source>
</reference>
<dbReference type="Pfam" id="PF11751">
    <property type="entry name" value="PorP_SprF"/>
    <property type="match status" value="1"/>
</dbReference>
<evidence type="ECO:0000313" key="5">
    <source>
        <dbReference type="Proteomes" id="UP000093226"/>
    </source>
</evidence>
<keyword evidence="6" id="KW-1185">Reference proteome</keyword>
<gene>
    <name evidence="3" type="ORF">FBGL_15540</name>
    <name evidence="2" type="ORF">FGL01_22720</name>
    <name evidence="4" type="ORF">SAMN05192550_2415</name>
</gene>
<reference evidence="2 7" key="4">
    <citation type="submission" date="2019-07" db="EMBL/GenBank/DDBJ databases">
        <title>Whole genome shotgun sequence of Flavobacterium glycines NBRC 105008.</title>
        <authorList>
            <person name="Hosoyama A."/>
            <person name="Uohara A."/>
            <person name="Ohji S."/>
            <person name="Ichikawa N."/>
        </authorList>
    </citation>
    <scope>NUCLEOTIDE SEQUENCE [LARGE SCALE GENOMIC DNA]</scope>
    <source>
        <strain evidence="2 7">NBRC 105008</strain>
    </source>
</reference>
<evidence type="ECO:0000256" key="1">
    <source>
        <dbReference type="SAM" id="SignalP"/>
    </source>
</evidence>
<evidence type="ECO:0000313" key="2">
    <source>
        <dbReference type="EMBL" id="GEL11533.1"/>
    </source>
</evidence>
<evidence type="ECO:0000313" key="4">
    <source>
        <dbReference type="EMBL" id="SDJ61737.1"/>
    </source>
</evidence>
<dbReference type="RefSeq" id="WP_066329998.1">
    <property type="nucleotide sequence ID" value="NZ_BJVF01000004.1"/>
</dbReference>
<evidence type="ECO:0000313" key="7">
    <source>
        <dbReference type="Proteomes" id="UP000321579"/>
    </source>
</evidence>
<protein>
    <submittedName>
        <fullName evidence="4">Type IX secretion system membrane protein, PorP/SprF family</fullName>
    </submittedName>
</protein>
<dbReference type="Proteomes" id="UP000093226">
    <property type="component" value="Unassembled WGS sequence"/>
</dbReference>
<dbReference type="STRING" id="551990.SAMN05192550_2415"/>
<evidence type="ECO:0000313" key="6">
    <source>
        <dbReference type="Proteomes" id="UP000182367"/>
    </source>
</evidence>
<dbReference type="NCBIfam" id="TIGR03519">
    <property type="entry name" value="T9SS_PorP_fam"/>
    <property type="match status" value="1"/>
</dbReference>
<evidence type="ECO:0000313" key="3">
    <source>
        <dbReference type="EMBL" id="OCB68612.1"/>
    </source>
</evidence>
<sequence>MKFRILFTICICFFFSKVTAQDPIFTQYFIVPTTLNPAYSGFQETTSAGIIHRSQWPDLDLKIDTDYAFLNTWSENMKSGIGGSILSHRENNTHYNFTQLNLNYAYKVTLNDRWSFRPAIEVGFGTKSFGFKNLILGDQINIDTGTINPISNDPSNFHDKFTFFDFSAGMLFNSDEAWFGLSLKHINKPNISLVDEKNLPLNLFFSASAGYEFLVVDYLDVVSFPYETKFMVSANYMNQGQFNRLDLGSSIMFRTLFLGVSTAMNPLAKAQDSHLVSSVNVYGGLQYENLKFGISHDFTTSKMGKTGGIYELSLTYQFDFGVKCFGCPNYESKY</sequence>